<dbReference type="Proteomes" id="UP000826573">
    <property type="component" value="Unassembled WGS sequence"/>
</dbReference>
<dbReference type="AlphaFoldDB" id="A0A9P8KST5"/>
<evidence type="ECO:0000313" key="1">
    <source>
        <dbReference type="EMBL" id="KAH0527393.1"/>
    </source>
</evidence>
<dbReference type="Gene3D" id="3.20.20.190">
    <property type="entry name" value="Phosphatidylinositol (PI) phosphodiesterase"/>
    <property type="match status" value="1"/>
</dbReference>
<evidence type="ECO:0000313" key="2">
    <source>
        <dbReference type="Proteomes" id="UP000826573"/>
    </source>
</evidence>
<dbReference type="PROSITE" id="PS50007">
    <property type="entry name" value="PIPLC_X_DOMAIN"/>
    <property type="match status" value="1"/>
</dbReference>
<name>A0A9P8KST5_9HYPO</name>
<dbReference type="GO" id="GO:0008081">
    <property type="term" value="F:phosphoric diester hydrolase activity"/>
    <property type="evidence" value="ECO:0007669"/>
    <property type="project" value="InterPro"/>
</dbReference>
<protein>
    <submittedName>
        <fullName evidence="1">Uncharacterized protein</fullName>
    </submittedName>
</protein>
<dbReference type="PANTHER" id="PTHR13593:SF143">
    <property type="entry name" value="PHOSPHATIDYLINOSITOL-SPECIFIC PHOSPHOLIPASE C X DOMAIN-CONTAINING PROTEIN"/>
    <property type="match status" value="1"/>
</dbReference>
<dbReference type="InterPro" id="IPR017946">
    <property type="entry name" value="PLC-like_Pdiesterase_TIM-brl"/>
</dbReference>
<accession>A0A9P8KST5</accession>
<sequence>MRARLFTRDWLRQLSIIISVQNGGSLLAENSRICLKLLSLFKLVTQRRLLKMSAGEEGWIRKGDVAIGILERLSDAIPDENGLRILRTGLVFIFQSFQKRLSNVGNILQELDEVPGVLASVYQISDVYRGEVRLKNLVWDFYGTLVDCLSELLNILNRTYKDINVFKKIVKQMPEVEAAKISGISKRIYKAKQIVFEATAHLDRNVWQDTKVSAQQGRIAAEATRKTAHDIKVKVVELQQETSEGHGRLSSQVDQFRSQMVEAANGMSDEMAQTRKRLTKDGEERKEFEAGLQRLVEALPASIHEQLQSALYQFVADAIVQRSLFALPSNTLAPNPTPQQTTQHTPAPVLTESDIVNLLQTPDPIADAERILRKESLMSDEALGYASLLRQKRQFQEWLSSEAPVQPFFYTIVGIYRRENYLQHSRTKNKIRAQNLAATHIPDSHPARTVIDLTGMGQGQREYLDPAAQSPVTLVITGSDSYGFITSIRYGAGNWMKSIYEVIKDRQIQHVVMPGTHDAGMSTISGQILSGGISENTQTQGLNIYNQLRAGSRYFDLRIGSVHSITDTSDYSFWTLHVNDETAEVAVGNSGESLDDIISEINQFTAENPGEVIFFHVRYLIGIREVPSLGPIYWTTAIVNDFFGKLKGVNNRCGNLDTSTTFNQKPASYFMDQNGGNGCVVFLLAGDLQPTVPQDSVADGIYQANRLSIADDWSNLGDTQPMAEDQASDWKQVIRGGSSDTFHISQWLVSADIVTTTLLTIEGIGILPTNPALYWMGVNNMTPQSWPTVILTDYIGVVVKGQHSWEQLSADIYTLAIGLNLYMVSENCEVSTISSPLLPSANTKLKMATFSKPWNGIHFANGTIVNDPPHHLHPGRVEILRKGTRFLNGTVLGEDIINPDFNSTAV</sequence>
<organism evidence="1 2">
    <name type="scientific">Trichoderma semiorbis</name>
    <dbReference type="NCBI Taxonomy" id="1491008"/>
    <lineage>
        <taxon>Eukaryota</taxon>
        <taxon>Fungi</taxon>
        <taxon>Dikarya</taxon>
        <taxon>Ascomycota</taxon>
        <taxon>Pezizomycotina</taxon>
        <taxon>Sordariomycetes</taxon>
        <taxon>Hypocreomycetidae</taxon>
        <taxon>Hypocreales</taxon>
        <taxon>Hypocreaceae</taxon>
        <taxon>Trichoderma</taxon>
    </lineage>
</organism>
<keyword evidence="2" id="KW-1185">Reference proteome</keyword>
<dbReference type="CDD" id="cd08621">
    <property type="entry name" value="PI-PLCXDc_like_2"/>
    <property type="match status" value="1"/>
</dbReference>
<dbReference type="GO" id="GO:0006629">
    <property type="term" value="P:lipid metabolic process"/>
    <property type="evidence" value="ECO:0007669"/>
    <property type="project" value="InterPro"/>
</dbReference>
<dbReference type="PANTHER" id="PTHR13593">
    <property type="match status" value="1"/>
</dbReference>
<reference evidence="1 2" key="1">
    <citation type="submission" date="2021-08" db="EMBL/GenBank/DDBJ databases">
        <title>The highly contiguous genome resource for Trichoderma semiorbis FJ059, a fungal antagonistic to plant pathogens.</title>
        <authorList>
            <person name="Liu T."/>
        </authorList>
    </citation>
    <scope>NUCLEOTIDE SEQUENCE [LARGE SCALE GENOMIC DNA]</scope>
    <source>
        <strain evidence="1 2">FJ059</strain>
    </source>
</reference>
<dbReference type="SUPFAM" id="SSF51695">
    <property type="entry name" value="PLC-like phosphodiesterases"/>
    <property type="match status" value="1"/>
</dbReference>
<comment type="caution">
    <text evidence="1">The sequence shown here is derived from an EMBL/GenBank/DDBJ whole genome shotgun (WGS) entry which is preliminary data.</text>
</comment>
<dbReference type="EMBL" id="JAIMJC010000003">
    <property type="protein sequence ID" value="KAH0527393.1"/>
    <property type="molecule type" value="Genomic_DNA"/>
</dbReference>
<gene>
    <name evidence="1" type="ORF">TsFJ059_002397</name>
</gene>
<dbReference type="InterPro" id="IPR051057">
    <property type="entry name" value="PI-PLC_domain"/>
</dbReference>
<proteinExistence type="predicted"/>